<dbReference type="Proteomes" id="UP000295325">
    <property type="component" value="Unassembled WGS sequence"/>
</dbReference>
<dbReference type="PRINTS" id="PR00505">
    <property type="entry name" value="D12N6MTFRASE"/>
</dbReference>
<keyword evidence="10" id="KW-1185">Reference proteome</keyword>
<dbReference type="GO" id="GO:1904047">
    <property type="term" value="F:S-adenosyl-L-methionine binding"/>
    <property type="evidence" value="ECO:0007669"/>
    <property type="project" value="TreeGrafter"/>
</dbReference>
<name>A0A4R7KA88_9CLOT</name>
<dbReference type="GO" id="GO:0006298">
    <property type="term" value="P:mismatch repair"/>
    <property type="evidence" value="ECO:0007669"/>
    <property type="project" value="TreeGrafter"/>
</dbReference>
<dbReference type="InterPro" id="IPR023095">
    <property type="entry name" value="Ade_MeTrfase_dom_2"/>
</dbReference>
<evidence type="ECO:0000256" key="3">
    <source>
        <dbReference type="ARBA" id="ARBA00022603"/>
    </source>
</evidence>
<dbReference type="OrthoDB" id="9805629at2"/>
<evidence type="ECO:0000256" key="2">
    <source>
        <dbReference type="ARBA" id="ARBA00011900"/>
    </source>
</evidence>
<accession>A0A4R7KA88</accession>
<evidence type="ECO:0000256" key="6">
    <source>
        <dbReference type="ARBA" id="ARBA00047942"/>
    </source>
</evidence>
<feature type="binding site" evidence="7">
    <location>
        <position position="12"/>
    </location>
    <ligand>
        <name>S-adenosyl-L-methionine</name>
        <dbReference type="ChEBI" id="CHEBI:59789"/>
    </ligand>
</feature>
<dbReference type="NCBIfam" id="TIGR00571">
    <property type="entry name" value="dam"/>
    <property type="match status" value="1"/>
</dbReference>
<dbReference type="GO" id="GO:0009307">
    <property type="term" value="P:DNA restriction-modification system"/>
    <property type="evidence" value="ECO:0007669"/>
    <property type="project" value="InterPro"/>
</dbReference>
<reference evidence="9 10" key="1">
    <citation type="submission" date="2019-03" db="EMBL/GenBank/DDBJ databases">
        <title>Genomic Encyclopedia of Type Strains, Phase IV (KMG-IV): sequencing the most valuable type-strain genomes for metagenomic binning, comparative biology and taxonomic classification.</title>
        <authorList>
            <person name="Goeker M."/>
        </authorList>
    </citation>
    <scope>NUCLEOTIDE SEQUENCE [LARGE SCALE GENOMIC DNA]</scope>
    <source>
        <strain evidence="9 10">DSM 24455</strain>
    </source>
</reference>
<evidence type="ECO:0000256" key="5">
    <source>
        <dbReference type="ARBA" id="ARBA00022691"/>
    </source>
</evidence>
<keyword evidence="4 8" id="KW-0808">Transferase</keyword>
<dbReference type="GO" id="GO:0043565">
    <property type="term" value="F:sequence-specific DNA binding"/>
    <property type="evidence" value="ECO:0007669"/>
    <property type="project" value="TreeGrafter"/>
</dbReference>
<dbReference type="Gene3D" id="1.10.1020.10">
    <property type="entry name" value="Adenine-specific Methyltransferase, Domain 2"/>
    <property type="match status" value="1"/>
</dbReference>
<feature type="binding site" evidence="7">
    <location>
        <position position="16"/>
    </location>
    <ligand>
        <name>S-adenosyl-L-methionine</name>
        <dbReference type="ChEBI" id="CHEBI:59789"/>
    </ligand>
</feature>
<keyword evidence="3 8" id="KW-0489">Methyltransferase</keyword>
<feature type="binding site" evidence="7">
    <location>
        <position position="66"/>
    </location>
    <ligand>
        <name>S-adenosyl-L-methionine</name>
        <dbReference type="ChEBI" id="CHEBI:59789"/>
    </ligand>
</feature>
<dbReference type="EMBL" id="SOAZ01000019">
    <property type="protein sequence ID" value="TDT51285.1"/>
    <property type="molecule type" value="Genomic_DNA"/>
</dbReference>
<dbReference type="PIRSF" id="PIRSF000398">
    <property type="entry name" value="M_m6A_EcoRV"/>
    <property type="match status" value="1"/>
</dbReference>
<evidence type="ECO:0000313" key="9">
    <source>
        <dbReference type="EMBL" id="TDT51285.1"/>
    </source>
</evidence>
<evidence type="ECO:0000256" key="8">
    <source>
        <dbReference type="RuleBase" id="RU361257"/>
    </source>
</evidence>
<dbReference type="GO" id="GO:0009007">
    <property type="term" value="F:site-specific DNA-methyltransferase (adenine-specific) activity"/>
    <property type="evidence" value="ECO:0007669"/>
    <property type="project" value="UniProtKB-UniRule"/>
</dbReference>
<feature type="binding site" evidence="7">
    <location>
        <position position="210"/>
    </location>
    <ligand>
        <name>S-adenosyl-L-methionine</name>
        <dbReference type="ChEBI" id="CHEBI:59789"/>
    </ligand>
</feature>
<dbReference type="AlphaFoldDB" id="A0A4R7KA88"/>
<dbReference type="EC" id="2.1.1.72" evidence="2 8"/>
<protein>
    <recommendedName>
        <fullName evidence="2 8">Site-specific DNA-methyltransferase (adenine-specific)</fullName>
        <ecNumber evidence="2 8">2.1.1.72</ecNumber>
    </recommendedName>
</protein>
<sequence length="305" mass="35677">MKKVEAKPFLKWAGGKTQLLDEINRRLPEKINTDKITKYVEPFVGGGAVFFHLIARYDFEEVILNDINKECILTYKVIQNNVEDLIAVLSRMEDEYFGLESMDEKDKMYYRQRDKFNEGKINMDYDNFSEDWIEHAAIMIFLNKTCFNGLYRENRKGLFNVPFGKRSNPTICDEQNLRKASLALQGVKLLCLDFEELTQFIDEKTFVYMDPPYRPLNATSNFNDYSKEPFNDESQIRLAKWFRKLSEVNNAFLMLSNSDPTNVNPDDDFFDKLYEGFNIERVKASRAINSKGSGRGQIRELLITN</sequence>
<dbReference type="PROSITE" id="PS00092">
    <property type="entry name" value="N6_MTASE"/>
    <property type="match status" value="1"/>
</dbReference>
<dbReference type="InterPro" id="IPR002052">
    <property type="entry name" value="DNA_methylase_N6_adenine_CS"/>
</dbReference>
<evidence type="ECO:0000313" key="10">
    <source>
        <dbReference type="Proteomes" id="UP000295325"/>
    </source>
</evidence>
<organism evidence="9 10">
    <name type="scientific">Fonticella tunisiensis</name>
    <dbReference type="NCBI Taxonomy" id="1096341"/>
    <lineage>
        <taxon>Bacteria</taxon>
        <taxon>Bacillati</taxon>
        <taxon>Bacillota</taxon>
        <taxon>Clostridia</taxon>
        <taxon>Eubacteriales</taxon>
        <taxon>Clostridiaceae</taxon>
        <taxon>Fonticella</taxon>
    </lineage>
</organism>
<dbReference type="InterPro" id="IPR012263">
    <property type="entry name" value="M_m6A_EcoRV"/>
</dbReference>
<evidence type="ECO:0000256" key="1">
    <source>
        <dbReference type="ARBA" id="ARBA00006594"/>
    </source>
</evidence>
<dbReference type="SUPFAM" id="SSF53335">
    <property type="entry name" value="S-adenosyl-L-methionine-dependent methyltransferases"/>
    <property type="match status" value="1"/>
</dbReference>
<dbReference type="Pfam" id="PF02086">
    <property type="entry name" value="MethyltransfD12"/>
    <property type="match status" value="1"/>
</dbReference>
<dbReference type="InterPro" id="IPR012327">
    <property type="entry name" value="MeTrfase_D12"/>
</dbReference>
<dbReference type="RefSeq" id="WP_133628725.1">
    <property type="nucleotide sequence ID" value="NZ_SOAZ01000019.1"/>
</dbReference>
<dbReference type="InterPro" id="IPR029063">
    <property type="entry name" value="SAM-dependent_MTases_sf"/>
</dbReference>
<gene>
    <name evidence="9" type="ORF">EDD71_11915</name>
</gene>
<comment type="catalytic activity">
    <reaction evidence="6 8">
        <text>a 2'-deoxyadenosine in DNA + S-adenosyl-L-methionine = an N(6)-methyl-2'-deoxyadenosine in DNA + S-adenosyl-L-homocysteine + H(+)</text>
        <dbReference type="Rhea" id="RHEA:15197"/>
        <dbReference type="Rhea" id="RHEA-COMP:12418"/>
        <dbReference type="Rhea" id="RHEA-COMP:12419"/>
        <dbReference type="ChEBI" id="CHEBI:15378"/>
        <dbReference type="ChEBI" id="CHEBI:57856"/>
        <dbReference type="ChEBI" id="CHEBI:59789"/>
        <dbReference type="ChEBI" id="CHEBI:90615"/>
        <dbReference type="ChEBI" id="CHEBI:90616"/>
        <dbReference type="EC" id="2.1.1.72"/>
    </reaction>
</comment>
<evidence type="ECO:0000256" key="4">
    <source>
        <dbReference type="ARBA" id="ARBA00022679"/>
    </source>
</evidence>
<proteinExistence type="inferred from homology"/>
<comment type="caution">
    <text evidence="9">The sequence shown here is derived from an EMBL/GenBank/DDBJ whole genome shotgun (WGS) entry which is preliminary data.</text>
</comment>
<comment type="similarity">
    <text evidence="1 8">Belongs to the N(4)/N(6)-methyltransferase family.</text>
</comment>
<dbReference type="PANTHER" id="PTHR30481">
    <property type="entry name" value="DNA ADENINE METHYLASE"/>
    <property type="match status" value="1"/>
</dbReference>
<dbReference type="Gene3D" id="3.40.50.150">
    <property type="entry name" value="Vaccinia Virus protein VP39"/>
    <property type="match status" value="1"/>
</dbReference>
<dbReference type="GO" id="GO:0032259">
    <property type="term" value="P:methylation"/>
    <property type="evidence" value="ECO:0007669"/>
    <property type="project" value="UniProtKB-KW"/>
</dbReference>
<keyword evidence="5 8" id="KW-0949">S-adenosyl-L-methionine</keyword>
<evidence type="ECO:0000256" key="7">
    <source>
        <dbReference type="PIRSR" id="PIRSR000398-1"/>
    </source>
</evidence>
<dbReference type="PANTHER" id="PTHR30481:SF3">
    <property type="entry name" value="DNA ADENINE METHYLASE"/>
    <property type="match status" value="1"/>
</dbReference>